<dbReference type="GO" id="GO:0061631">
    <property type="term" value="F:ubiquitin conjugating enzyme activity"/>
    <property type="evidence" value="ECO:0007669"/>
    <property type="project" value="UniProtKB-EC"/>
</dbReference>
<feature type="domain" description="UBC core" evidence="6">
    <location>
        <begin position="3"/>
        <end position="155"/>
    </location>
</feature>
<evidence type="ECO:0000313" key="7">
    <source>
        <dbReference type="EMBL" id="PSR82925.1"/>
    </source>
</evidence>
<organism evidence="7 8">
    <name type="scientific">Coniella lustricola</name>
    <dbReference type="NCBI Taxonomy" id="2025994"/>
    <lineage>
        <taxon>Eukaryota</taxon>
        <taxon>Fungi</taxon>
        <taxon>Dikarya</taxon>
        <taxon>Ascomycota</taxon>
        <taxon>Pezizomycotina</taxon>
        <taxon>Sordariomycetes</taxon>
        <taxon>Sordariomycetidae</taxon>
        <taxon>Diaporthales</taxon>
        <taxon>Schizoparmaceae</taxon>
        <taxon>Coniella</taxon>
    </lineage>
</organism>
<dbReference type="PANTHER" id="PTHR24068">
    <property type="entry name" value="UBIQUITIN-CONJUGATING ENZYME E2"/>
    <property type="match status" value="1"/>
</dbReference>
<evidence type="ECO:0000256" key="1">
    <source>
        <dbReference type="ARBA" id="ARBA00012486"/>
    </source>
</evidence>
<dbReference type="EMBL" id="KZ678467">
    <property type="protein sequence ID" value="PSR82925.1"/>
    <property type="molecule type" value="Genomic_DNA"/>
</dbReference>
<gene>
    <name evidence="7" type="ORF">BD289DRAFT_293743</name>
</gene>
<protein>
    <recommendedName>
        <fullName evidence="1">E2 ubiquitin-conjugating enzyme</fullName>
        <ecNumber evidence="1">2.3.2.23</ecNumber>
    </recommendedName>
</protein>
<evidence type="ECO:0000256" key="5">
    <source>
        <dbReference type="ARBA" id="ARBA00022840"/>
    </source>
</evidence>
<keyword evidence="3" id="KW-0547">Nucleotide-binding</keyword>
<evidence type="ECO:0000256" key="4">
    <source>
        <dbReference type="ARBA" id="ARBA00022786"/>
    </source>
</evidence>
<dbReference type="InParanoid" id="A0A2T3A553"/>
<sequence length="161" mass="17881">MAASLKRINKELAECSAPSSDLTGMTIRPFSDDNITTWAVTITGPPSTPYEGGTYGVRVDLGTSYPFKAPVVQFVTRIYHPNVTNDNDGNICIAILKSEQWKPATKLVSVLQAVRQLLVEPNPDDPLESGIADEYQNRRESFDKNVRDYVKRYASKPDPFA</sequence>
<keyword evidence="4" id="KW-0833">Ubl conjugation pathway</keyword>
<keyword evidence="8" id="KW-1185">Reference proteome</keyword>
<dbReference type="OrthoDB" id="9978460at2759"/>
<evidence type="ECO:0000259" key="6">
    <source>
        <dbReference type="PROSITE" id="PS50127"/>
    </source>
</evidence>
<dbReference type="Pfam" id="PF00179">
    <property type="entry name" value="UQ_con"/>
    <property type="match status" value="1"/>
</dbReference>
<dbReference type="Proteomes" id="UP000241462">
    <property type="component" value="Unassembled WGS sequence"/>
</dbReference>
<dbReference type="EC" id="2.3.2.23" evidence="1"/>
<dbReference type="InterPro" id="IPR000608">
    <property type="entry name" value="UBC"/>
</dbReference>
<dbReference type="SUPFAM" id="SSF54495">
    <property type="entry name" value="UBC-like"/>
    <property type="match status" value="1"/>
</dbReference>
<dbReference type="GO" id="GO:0005524">
    <property type="term" value="F:ATP binding"/>
    <property type="evidence" value="ECO:0007669"/>
    <property type="project" value="UniProtKB-KW"/>
</dbReference>
<proteinExistence type="predicted"/>
<dbReference type="STRING" id="2025994.A0A2T3A553"/>
<dbReference type="SMART" id="SM00212">
    <property type="entry name" value="UBCc"/>
    <property type="match status" value="1"/>
</dbReference>
<name>A0A2T3A553_9PEZI</name>
<accession>A0A2T3A553</accession>
<dbReference type="Gene3D" id="3.10.110.10">
    <property type="entry name" value="Ubiquitin Conjugating Enzyme"/>
    <property type="match status" value="1"/>
</dbReference>
<keyword evidence="5" id="KW-0067">ATP-binding</keyword>
<dbReference type="AlphaFoldDB" id="A0A2T3A553"/>
<dbReference type="FunFam" id="3.10.110.10:FF:000060">
    <property type="entry name" value="Ubiquitin conjugating enzyme (UbcB)"/>
    <property type="match status" value="1"/>
</dbReference>
<dbReference type="InterPro" id="IPR016135">
    <property type="entry name" value="UBQ-conjugating_enzyme/RWD"/>
</dbReference>
<evidence type="ECO:0000256" key="2">
    <source>
        <dbReference type="ARBA" id="ARBA00022679"/>
    </source>
</evidence>
<dbReference type="PROSITE" id="PS50127">
    <property type="entry name" value="UBC_2"/>
    <property type="match status" value="1"/>
</dbReference>
<reference evidence="7 8" key="1">
    <citation type="journal article" date="2018" name="Mycol. Prog.">
        <title>Coniella lustricola, a new species from submerged detritus.</title>
        <authorList>
            <person name="Raudabaugh D.B."/>
            <person name="Iturriaga T."/>
            <person name="Carver A."/>
            <person name="Mondo S."/>
            <person name="Pangilinan J."/>
            <person name="Lipzen A."/>
            <person name="He G."/>
            <person name="Amirebrahimi M."/>
            <person name="Grigoriev I.V."/>
            <person name="Miller A.N."/>
        </authorList>
    </citation>
    <scope>NUCLEOTIDE SEQUENCE [LARGE SCALE GENOMIC DNA]</scope>
    <source>
        <strain evidence="7 8">B22-T-1</strain>
    </source>
</reference>
<keyword evidence="2" id="KW-0808">Transferase</keyword>
<evidence type="ECO:0000256" key="3">
    <source>
        <dbReference type="ARBA" id="ARBA00022741"/>
    </source>
</evidence>
<evidence type="ECO:0000313" key="8">
    <source>
        <dbReference type="Proteomes" id="UP000241462"/>
    </source>
</evidence>